<feature type="transmembrane region" description="Helical" evidence="1">
    <location>
        <begin position="117"/>
        <end position="139"/>
    </location>
</feature>
<evidence type="ECO:0000256" key="1">
    <source>
        <dbReference type="SAM" id="Phobius"/>
    </source>
</evidence>
<protein>
    <recommendedName>
        <fullName evidence="4">Membrane protein YqhR</fullName>
    </recommendedName>
</protein>
<sequence>MRRLWAKGVFTGLLSGIFLGLFLKMIELFSGVKVYTLLLNVDYFPILKNYHFPELIEFVFHLIISAVLAVSLLLIIRKYRWNRFQIIVRTLLITFSIGVLLYPTTALSDRTPELTSVSAIVFWLLGHLLYGLLLSAFFIKKGNTY</sequence>
<keyword evidence="1" id="KW-0812">Transmembrane</keyword>
<reference evidence="2 3" key="1">
    <citation type="submission" date="2018-06" db="EMBL/GenBank/DDBJ databases">
        <title>Freshwater and sediment microbial communities from various areas in North America, analyzing microbe dynamics in response to fracking.</title>
        <authorList>
            <person name="Lamendella R."/>
        </authorList>
    </citation>
    <scope>NUCLEOTIDE SEQUENCE [LARGE SCALE GENOMIC DNA]</scope>
    <source>
        <strain evidence="2 3">14_TX</strain>
    </source>
</reference>
<feature type="transmembrane region" description="Helical" evidence="1">
    <location>
        <begin position="86"/>
        <end position="105"/>
    </location>
</feature>
<gene>
    <name evidence="2" type="ORF">DFO70_108152</name>
</gene>
<evidence type="ECO:0000313" key="3">
    <source>
        <dbReference type="Proteomes" id="UP000252731"/>
    </source>
</evidence>
<evidence type="ECO:0000313" key="2">
    <source>
        <dbReference type="EMBL" id="RBP91369.1"/>
    </source>
</evidence>
<dbReference type="RefSeq" id="WP_113883690.1">
    <property type="nucleotide sequence ID" value="NZ_QNSF01000008.1"/>
</dbReference>
<proteinExistence type="predicted"/>
<keyword evidence="1" id="KW-1133">Transmembrane helix</keyword>
<feature type="transmembrane region" description="Helical" evidence="1">
    <location>
        <begin position="55"/>
        <end position="74"/>
    </location>
</feature>
<organism evidence="2 3">
    <name type="scientific">Cytobacillus firmus</name>
    <name type="common">Bacillus firmus</name>
    <dbReference type="NCBI Taxonomy" id="1399"/>
    <lineage>
        <taxon>Bacteria</taxon>
        <taxon>Bacillati</taxon>
        <taxon>Bacillota</taxon>
        <taxon>Bacilli</taxon>
        <taxon>Bacillales</taxon>
        <taxon>Bacillaceae</taxon>
        <taxon>Cytobacillus</taxon>
    </lineage>
</organism>
<keyword evidence="3" id="KW-1185">Reference proteome</keyword>
<accession>A0A366JTV4</accession>
<dbReference type="EMBL" id="QNSF01000008">
    <property type="protein sequence ID" value="RBP91369.1"/>
    <property type="molecule type" value="Genomic_DNA"/>
</dbReference>
<dbReference type="OrthoDB" id="1443299at2"/>
<comment type="caution">
    <text evidence="2">The sequence shown here is derived from an EMBL/GenBank/DDBJ whole genome shotgun (WGS) entry which is preliminary data.</text>
</comment>
<dbReference type="AlphaFoldDB" id="A0A366JTV4"/>
<name>A0A366JTV4_CYTFI</name>
<dbReference type="STRING" id="1399.VL14_03395"/>
<keyword evidence="1" id="KW-0472">Membrane</keyword>
<evidence type="ECO:0008006" key="4">
    <source>
        <dbReference type="Google" id="ProtNLM"/>
    </source>
</evidence>
<dbReference type="Proteomes" id="UP000252731">
    <property type="component" value="Unassembled WGS sequence"/>
</dbReference>